<reference evidence="2" key="1">
    <citation type="submission" date="2021-02" db="EMBL/GenBank/DDBJ databases">
        <authorList>
            <person name="Nowell W R."/>
        </authorList>
    </citation>
    <scope>NUCLEOTIDE SEQUENCE</scope>
    <source>
        <strain evidence="2">Ploen Becks lab</strain>
    </source>
</reference>
<evidence type="ECO:0000313" key="3">
    <source>
        <dbReference type="Proteomes" id="UP000663879"/>
    </source>
</evidence>
<gene>
    <name evidence="2" type="ORF">OXX778_LOCUS9902</name>
</gene>
<dbReference type="Proteomes" id="UP000663879">
    <property type="component" value="Unassembled WGS sequence"/>
</dbReference>
<dbReference type="InterPro" id="IPR000477">
    <property type="entry name" value="RT_dom"/>
</dbReference>
<dbReference type="AlphaFoldDB" id="A0A813XEI6"/>
<dbReference type="PANTHER" id="PTHR33332">
    <property type="entry name" value="REVERSE TRANSCRIPTASE DOMAIN-CONTAINING PROTEIN"/>
    <property type="match status" value="1"/>
</dbReference>
<accession>A0A813XEI6</accession>
<feature type="domain" description="Reverse transcriptase" evidence="1">
    <location>
        <begin position="1"/>
        <end position="133"/>
    </location>
</feature>
<organism evidence="2 3">
    <name type="scientific">Brachionus calyciflorus</name>
    <dbReference type="NCBI Taxonomy" id="104777"/>
    <lineage>
        <taxon>Eukaryota</taxon>
        <taxon>Metazoa</taxon>
        <taxon>Spiralia</taxon>
        <taxon>Gnathifera</taxon>
        <taxon>Rotifera</taxon>
        <taxon>Eurotatoria</taxon>
        <taxon>Monogononta</taxon>
        <taxon>Pseudotrocha</taxon>
        <taxon>Ploima</taxon>
        <taxon>Brachionidae</taxon>
        <taxon>Brachionus</taxon>
    </lineage>
</organism>
<keyword evidence="3" id="KW-1185">Reference proteome</keyword>
<evidence type="ECO:0000313" key="2">
    <source>
        <dbReference type="EMBL" id="CAF0870422.1"/>
    </source>
</evidence>
<protein>
    <recommendedName>
        <fullName evidence="1">Reverse transcriptase domain-containing protein</fullName>
    </recommendedName>
</protein>
<dbReference type="Pfam" id="PF00078">
    <property type="entry name" value="RVT_1"/>
    <property type="match status" value="1"/>
</dbReference>
<name>A0A813XEI6_9BILA</name>
<evidence type="ECO:0000259" key="1">
    <source>
        <dbReference type="PROSITE" id="PS50878"/>
    </source>
</evidence>
<dbReference type="PROSITE" id="PS50878">
    <property type="entry name" value="RT_POL"/>
    <property type="match status" value="1"/>
</dbReference>
<sequence>MENGGCYTIIQKKGSCEDINNYRGISILPPVAKLFEKLIHKANHSCETALHEVITEINKIRSKRLIGFLFFNDFRKAFDTIDSQILLIKLKKYGFSESALNLIKSYFDNRIQQVKIDENISDPLEIKLGVPQG</sequence>
<dbReference type="OrthoDB" id="414730at2759"/>
<comment type="caution">
    <text evidence="2">The sequence shown here is derived from an EMBL/GenBank/DDBJ whole genome shotgun (WGS) entry which is preliminary data.</text>
</comment>
<proteinExistence type="predicted"/>
<dbReference type="EMBL" id="CAJNOC010001507">
    <property type="protein sequence ID" value="CAF0870422.1"/>
    <property type="molecule type" value="Genomic_DNA"/>
</dbReference>